<dbReference type="Pfam" id="PF12667">
    <property type="entry name" value="NigD_N"/>
    <property type="match status" value="1"/>
</dbReference>
<evidence type="ECO:0000313" key="5">
    <source>
        <dbReference type="Proteomes" id="UP000318946"/>
    </source>
</evidence>
<dbReference type="RefSeq" id="WP_141413476.1">
    <property type="nucleotide sequence ID" value="NZ_AP019735.1"/>
</dbReference>
<dbReference type="EMBL" id="AP019735">
    <property type="protein sequence ID" value="BBL05308.1"/>
    <property type="molecule type" value="Genomic_DNA"/>
</dbReference>
<dbReference type="InterPro" id="IPR035376">
    <property type="entry name" value="NigD_C"/>
</dbReference>
<feature type="domain" description="NigD-like C-terminal" evidence="3">
    <location>
        <begin position="110"/>
        <end position="235"/>
    </location>
</feature>
<dbReference type="InterPro" id="IPR024299">
    <property type="entry name" value="NigD-like_OB_dom"/>
</dbReference>
<evidence type="ECO:0000259" key="2">
    <source>
        <dbReference type="Pfam" id="PF12667"/>
    </source>
</evidence>
<evidence type="ECO:0008006" key="6">
    <source>
        <dbReference type="Google" id="ProtNLM"/>
    </source>
</evidence>
<name>A0A4Y1WYW5_9BACT</name>
<organism evidence="4 5">
    <name type="scientific">Alistipes communis</name>
    <dbReference type="NCBI Taxonomy" id="2585118"/>
    <lineage>
        <taxon>Bacteria</taxon>
        <taxon>Pseudomonadati</taxon>
        <taxon>Bacteroidota</taxon>
        <taxon>Bacteroidia</taxon>
        <taxon>Bacteroidales</taxon>
        <taxon>Rikenellaceae</taxon>
        <taxon>Alistipes</taxon>
    </lineage>
</organism>
<evidence type="ECO:0000256" key="1">
    <source>
        <dbReference type="SAM" id="SignalP"/>
    </source>
</evidence>
<dbReference type="InterPro" id="IPR038179">
    <property type="entry name" value="NigD-like_N_sf"/>
</dbReference>
<feature type="domain" description="NigD-like N-terminal OB" evidence="2">
    <location>
        <begin position="44"/>
        <end position="103"/>
    </location>
</feature>
<dbReference type="Proteomes" id="UP000318946">
    <property type="component" value="Chromosome"/>
</dbReference>
<feature type="chain" id="PRO_5021491221" description="NigD-like C-terminal beta sandwich domain-containing protein" evidence="1">
    <location>
        <begin position="24"/>
        <end position="237"/>
    </location>
</feature>
<protein>
    <recommendedName>
        <fullName evidence="6">NigD-like C-terminal beta sandwich domain-containing protein</fullName>
    </recommendedName>
</protein>
<sequence length="237" mass="26382">MKKFKLFLLAAVAVLPVLQSCNDSDVEGADSMALVTILNPGGLSGTFYFKADNGQTLYPSQFAVPTGGYNPEDGQRAFIYYSLLEEKSQQYDYNIKLYGISEILTKDVEEMNDSNEAEFGDEPIELVKLSGEDRFDCLISAGYFTCSFQIKVTGSEKHKISLVRSASADDTEDPDYTLLELRHKPDDMGSDTPVARSSMASFKLNSYDPAVTQKKGLKIRYKDFDGNLRTALIDYTE</sequence>
<dbReference type="Pfam" id="PF17415">
    <property type="entry name" value="NigD_C"/>
    <property type="match status" value="1"/>
</dbReference>
<dbReference type="OrthoDB" id="1048834at2"/>
<dbReference type="GeneID" id="78343329"/>
<dbReference type="Gene3D" id="2.60.40.2370">
    <property type="entry name" value="NigD-like, C-terminal beta sandwich domain"/>
    <property type="match status" value="1"/>
</dbReference>
<proteinExistence type="predicted"/>
<dbReference type="AlphaFoldDB" id="A0A4Y1WYW5"/>
<feature type="signal peptide" evidence="1">
    <location>
        <begin position="1"/>
        <end position="23"/>
    </location>
</feature>
<keyword evidence="5" id="KW-1185">Reference proteome</keyword>
<accession>A0A4Y1WYW5</accession>
<evidence type="ECO:0000313" key="4">
    <source>
        <dbReference type="EMBL" id="BBL05308.1"/>
    </source>
</evidence>
<gene>
    <name evidence="4" type="ORF">A5CBH24_26210</name>
</gene>
<keyword evidence="1" id="KW-0732">Signal</keyword>
<dbReference type="KEGG" id="acou:A5CBH24_26210"/>
<dbReference type="Gene3D" id="2.40.50.500">
    <property type="entry name" value="NigD-like N-terminal OB domain"/>
    <property type="match status" value="1"/>
</dbReference>
<reference evidence="5" key="1">
    <citation type="submission" date="2019-06" db="EMBL/GenBank/DDBJ databases">
        <title>Alistipes onderdonkii subsp. vulgaris subsp. nov., Alistipes dispar sp. nov. and Alistipes communis sp. nov., isolated from human faeces, and creation of Alistipes onderdonkii subsp. onderdonkii subsp. nov.</title>
        <authorList>
            <person name="Sakamoto M."/>
            <person name="Ikeyama N."/>
            <person name="Ogata Y."/>
            <person name="Suda W."/>
            <person name="Iino T."/>
            <person name="Hattori M."/>
            <person name="Ohkuma M."/>
        </authorList>
    </citation>
    <scope>NUCLEOTIDE SEQUENCE [LARGE SCALE GENOMIC DNA]</scope>
    <source>
        <strain evidence="5">5CBH24</strain>
    </source>
</reference>
<dbReference type="PROSITE" id="PS51257">
    <property type="entry name" value="PROKAR_LIPOPROTEIN"/>
    <property type="match status" value="1"/>
</dbReference>
<dbReference type="InterPro" id="IPR038143">
    <property type="entry name" value="NigD-like_C_dom_sf"/>
</dbReference>
<evidence type="ECO:0000259" key="3">
    <source>
        <dbReference type="Pfam" id="PF17415"/>
    </source>
</evidence>